<dbReference type="Proteomes" id="UP000218209">
    <property type="component" value="Unassembled WGS sequence"/>
</dbReference>
<keyword evidence="2" id="KW-1185">Reference proteome</keyword>
<dbReference type="EMBL" id="KV918894">
    <property type="protein sequence ID" value="OSX75700.1"/>
    <property type="molecule type" value="Genomic_DNA"/>
</dbReference>
<sequence length="119" mass="12633">MGRVLKKVGVSHGGGATTEVLGSANPFFKRTGAQLRTAATKFTQQTDPVILTQVRDTLTLFAIKRFFNGAGVTSAALTGGEVEGNLVQCARKSGLKAQPVIAVLKQFVRELRMGTVNVE</sequence>
<accession>A0A1X6P4M5</accession>
<evidence type="ECO:0000313" key="1">
    <source>
        <dbReference type="EMBL" id="OSX75700.1"/>
    </source>
</evidence>
<name>A0A1X6P4M5_PORUM</name>
<proteinExistence type="predicted"/>
<reference evidence="1 2" key="1">
    <citation type="submission" date="2017-03" db="EMBL/GenBank/DDBJ databases">
        <title>WGS assembly of Porphyra umbilicalis.</title>
        <authorList>
            <person name="Brawley S.H."/>
            <person name="Blouin N.A."/>
            <person name="Ficko-Blean E."/>
            <person name="Wheeler G.L."/>
            <person name="Lohr M."/>
            <person name="Goodson H.V."/>
            <person name="Jenkins J.W."/>
            <person name="Blaby-Haas C.E."/>
            <person name="Helliwell K.E."/>
            <person name="Chan C."/>
            <person name="Marriage T."/>
            <person name="Bhattacharya D."/>
            <person name="Klein A.S."/>
            <person name="Badis Y."/>
            <person name="Brodie J."/>
            <person name="Cao Y."/>
            <person name="Collen J."/>
            <person name="Dittami S.M."/>
            <person name="Gachon C.M."/>
            <person name="Green B.R."/>
            <person name="Karpowicz S."/>
            <person name="Kim J.W."/>
            <person name="Kudahl U."/>
            <person name="Lin S."/>
            <person name="Michel G."/>
            <person name="Mittag M."/>
            <person name="Olson B.J."/>
            <person name="Pangilinan J."/>
            <person name="Peng Y."/>
            <person name="Qiu H."/>
            <person name="Shu S."/>
            <person name="Singer J.T."/>
            <person name="Smith A.G."/>
            <person name="Sprecher B.N."/>
            <person name="Wagner V."/>
            <person name="Wang W."/>
            <person name="Wang Z.-Y."/>
            <person name="Yan J."/>
            <person name="Yarish C."/>
            <person name="Zoeuner-Riek S."/>
            <person name="Zhuang Y."/>
            <person name="Zou Y."/>
            <person name="Lindquist E.A."/>
            <person name="Grimwood J."/>
            <person name="Barry K."/>
            <person name="Rokhsar D.S."/>
            <person name="Schmutz J."/>
            <person name="Stiller J.W."/>
            <person name="Grossman A.R."/>
            <person name="Prochnik S.E."/>
        </authorList>
    </citation>
    <scope>NUCLEOTIDE SEQUENCE [LARGE SCALE GENOMIC DNA]</scope>
    <source>
        <strain evidence="1">4086291</strain>
    </source>
</reference>
<dbReference type="AlphaFoldDB" id="A0A1X6P4M5"/>
<evidence type="ECO:0000313" key="2">
    <source>
        <dbReference type="Proteomes" id="UP000218209"/>
    </source>
</evidence>
<protein>
    <submittedName>
        <fullName evidence="1">Uncharacterized protein</fullName>
    </submittedName>
</protein>
<organism evidence="1 2">
    <name type="scientific">Porphyra umbilicalis</name>
    <name type="common">Purple laver</name>
    <name type="synonym">Red alga</name>
    <dbReference type="NCBI Taxonomy" id="2786"/>
    <lineage>
        <taxon>Eukaryota</taxon>
        <taxon>Rhodophyta</taxon>
        <taxon>Bangiophyceae</taxon>
        <taxon>Bangiales</taxon>
        <taxon>Bangiaceae</taxon>
        <taxon>Porphyra</taxon>
    </lineage>
</organism>
<gene>
    <name evidence="1" type="ORF">BU14_0225s0017</name>
</gene>